<evidence type="ECO:0000256" key="2">
    <source>
        <dbReference type="ARBA" id="ARBA00022475"/>
    </source>
</evidence>
<evidence type="ECO:0000256" key="1">
    <source>
        <dbReference type="ARBA" id="ARBA00010296"/>
    </source>
</evidence>
<name>A0A5C5GFU6_9RHOB</name>
<evidence type="ECO:0000256" key="6">
    <source>
        <dbReference type="ARBA" id="ARBA00023288"/>
    </source>
</evidence>
<gene>
    <name evidence="8" type="ORF">FHY64_09935</name>
</gene>
<protein>
    <submittedName>
        <fullName evidence="8">Entericidin A/B family lipoprotein</fullName>
    </submittedName>
</protein>
<dbReference type="GO" id="GO:0016020">
    <property type="term" value="C:membrane"/>
    <property type="evidence" value="ECO:0007669"/>
    <property type="project" value="InterPro"/>
</dbReference>
<feature type="chain" id="PRO_5022773642" evidence="7">
    <location>
        <begin position="21"/>
        <end position="55"/>
    </location>
</feature>
<evidence type="ECO:0000313" key="9">
    <source>
        <dbReference type="Proteomes" id="UP000314011"/>
    </source>
</evidence>
<dbReference type="RefSeq" id="WP_140194260.1">
    <property type="nucleotide sequence ID" value="NZ_CP065915.1"/>
</dbReference>
<keyword evidence="3 7" id="KW-0732">Signal</keyword>
<keyword evidence="2" id="KW-1003">Cell membrane</keyword>
<evidence type="ECO:0000313" key="8">
    <source>
        <dbReference type="EMBL" id="TNY33573.1"/>
    </source>
</evidence>
<feature type="signal peptide" evidence="7">
    <location>
        <begin position="1"/>
        <end position="20"/>
    </location>
</feature>
<dbReference type="AlphaFoldDB" id="A0A5C5GFU6"/>
<comment type="similarity">
    <text evidence="1">Belongs to the EcnA/EcnB lipoprotein family.</text>
</comment>
<comment type="caution">
    <text evidence="8">The sequence shown here is derived from an EMBL/GenBank/DDBJ whole genome shotgun (WGS) entry which is preliminary data.</text>
</comment>
<organism evidence="8 9">
    <name type="scientific">Pelagovum pacificum</name>
    <dbReference type="NCBI Taxonomy" id="2588711"/>
    <lineage>
        <taxon>Bacteria</taxon>
        <taxon>Pseudomonadati</taxon>
        <taxon>Pseudomonadota</taxon>
        <taxon>Alphaproteobacteria</taxon>
        <taxon>Rhodobacterales</taxon>
        <taxon>Paracoccaceae</taxon>
        <taxon>Pelagovum</taxon>
    </lineage>
</organism>
<sequence>MKTYLLIASLAVLSACNTVAGVGQDVQNAGQVMTGEAREQQGACINGMLADGTPC</sequence>
<dbReference type="Proteomes" id="UP000314011">
    <property type="component" value="Unassembled WGS sequence"/>
</dbReference>
<dbReference type="InterPro" id="IPR012556">
    <property type="entry name" value="Entericidin"/>
</dbReference>
<dbReference type="OrthoDB" id="7363288at2"/>
<evidence type="ECO:0000256" key="4">
    <source>
        <dbReference type="ARBA" id="ARBA00023136"/>
    </source>
</evidence>
<keyword evidence="5" id="KW-0564">Palmitate</keyword>
<dbReference type="EMBL" id="VFFF01000001">
    <property type="protein sequence ID" value="TNY33573.1"/>
    <property type="molecule type" value="Genomic_DNA"/>
</dbReference>
<evidence type="ECO:0000256" key="3">
    <source>
        <dbReference type="ARBA" id="ARBA00022729"/>
    </source>
</evidence>
<proteinExistence type="inferred from homology"/>
<accession>A0A5C5GFU6</accession>
<keyword evidence="4" id="KW-0472">Membrane</keyword>
<evidence type="ECO:0000256" key="7">
    <source>
        <dbReference type="SAM" id="SignalP"/>
    </source>
</evidence>
<evidence type="ECO:0000256" key="5">
    <source>
        <dbReference type="ARBA" id="ARBA00023139"/>
    </source>
</evidence>
<reference evidence="8 9" key="1">
    <citation type="submission" date="2019-06" db="EMBL/GenBank/DDBJ databases">
        <title>Genome of new Rhodobacteraceae sp. SM1903.</title>
        <authorList>
            <person name="Ren X."/>
        </authorList>
    </citation>
    <scope>NUCLEOTIDE SEQUENCE [LARGE SCALE GENOMIC DNA]</scope>
    <source>
        <strain evidence="8 9">SM1903</strain>
    </source>
</reference>
<dbReference type="PROSITE" id="PS51257">
    <property type="entry name" value="PROKAR_LIPOPROTEIN"/>
    <property type="match status" value="1"/>
</dbReference>
<keyword evidence="6 8" id="KW-0449">Lipoprotein</keyword>
<dbReference type="GO" id="GO:0009636">
    <property type="term" value="P:response to toxic substance"/>
    <property type="evidence" value="ECO:0007669"/>
    <property type="project" value="InterPro"/>
</dbReference>
<keyword evidence="9" id="KW-1185">Reference proteome</keyword>
<dbReference type="Pfam" id="PF08085">
    <property type="entry name" value="Entericidin"/>
    <property type="match status" value="1"/>
</dbReference>